<evidence type="ECO:0000313" key="1">
    <source>
        <dbReference type="EMBL" id="MPL67954.1"/>
    </source>
</evidence>
<sequence length="107" mass="11765">MKMKSRFHASVEGVTLGDQLIAATPDGTRFGIYVGACCVISVKSGIVSSETLEEFSSGLSLQIYLQKSDFAAAEIVRRAKSQIGALIEPWDDEYFCAWCRRGVLRLI</sequence>
<name>A0A644TM51_9ZZZZ</name>
<dbReference type="AlphaFoldDB" id="A0A644TM51"/>
<reference evidence="1" key="1">
    <citation type="submission" date="2019-08" db="EMBL/GenBank/DDBJ databases">
        <authorList>
            <person name="Kucharzyk K."/>
            <person name="Murdoch R.W."/>
            <person name="Higgins S."/>
            <person name="Loffler F."/>
        </authorList>
    </citation>
    <scope>NUCLEOTIDE SEQUENCE</scope>
</reference>
<protein>
    <submittedName>
        <fullName evidence="1">Uncharacterized protein</fullName>
    </submittedName>
</protein>
<organism evidence="1">
    <name type="scientific">bioreactor metagenome</name>
    <dbReference type="NCBI Taxonomy" id="1076179"/>
    <lineage>
        <taxon>unclassified sequences</taxon>
        <taxon>metagenomes</taxon>
        <taxon>ecological metagenomes</taxon>
    </lineage>
</organism>
<comment type="caution">
    <text evidence="1">The sequence shown here is derived from an EMBL/GenBank/DDBJ whole genome shotgun (WGS) entry which is preliminary data.</text>
</comment>
<accession>A0A644TM51</accession>
<dbReference type="EMBL" id="VSSQ01000039">
    <property type="protein sequence ID" value="MPL67954.1"/>
    <property type="molecule type" value="Genomic_DNA"/>
</dbReference>
<gene>
    <name evidence="1" type="ORF">SDC9_13658</name>
</gene>
<proteinExistence type="predicted"/>